<dbReference type="Gene3D" id="3.30.1240.10">
    <property type="match status" value="1"/>
</dbReference>
<protein>
    <submittedName>
        <fullName evidence="1">HAD hydrolase family protein</fullName>
    </submittedName>
</protein>
<evidence type="ECO:0000313" key="2">
    <source>
        <dbReference type="Proteomes" id="UP001595901"/>
    </source>
</evidence>
<dbReference type="PANTHER" id="PTHR10000:SF53">
    <property type="entry name" value="5-AMINO-6-(5-PHOSPHO-D-RIBITYLAMINO)URACIL PHOSPHATASE YBJI-RELATED"/>
    <property type="match status" value="1"/>
</dbReference>
<accession>A0ABV8CYR2</accession>
<dbReference type="RefSeq" id="WP_380429007.1">
    <property type="nucleotide sequence ID" value="NZ_JBHSAC010000001.1"/>
</dbReference>
<proteinExistence type="predicted"/>
<dbReference type="InterPro" id="IPR036412">
    <property type="entry name" value="HAD-like_sf"/>
</dbReference>
<keyword evidence="2" id="KW-1185">Reference proteome</keyword>
<evidence type="ECO:0000313" key="1">
    <source>
        <dbReference type="EMBL" id="MFC3931259.1"/>
    </source>
</evidence>
<name>A0ABV8CYR2_9STRE</name>
<dbReference type="PANTHER" id="PTHR10000">
    <property type="entry name" value="PHOSPHOSERINE PHOSPHATASE"/>
    <property type="match status" value="1"/>
</dbReference>
<dbReference type="EMBL" id="JBHSAC010000001">
    <property type="protein sequence ID" value="MFC3931259.1"/>
    <property type="molecule type" value="Genomic_DNA"/>
</dbReference>
<gene>
    <name evidence="1" type="ORF">ACFOSE_00240</name>
</gene>
<dbReference type="GO" id="GO:0016787">
    <property type="term" value="F:hydrolase activity"/>
    <property type="evidence" value="ECO:0007669"/>
    <property type="project" value="UniProtKB-KW"/>
</dbReference>
<reference evidence="2" key="1">
    <citation type="journal article" date="2019" name="Int. J. Syst. Evol. Microbiol.">
        <title>The Global Catalogue of Microorganisms (GCM) 10K type strain sequencing project: providing services to taxonomists for standard genome sequencing and annotation.</title>
        <authorList>
            <consortium name="The Broad Institute Genomics Platform"/>
            <consortium name="The Broad Institute Genome Sequencing Center for Infectious Disease"/>
            <person name="Wu L."/>
            <person name="Ma J."/>
        </authorList>
    </citation>
    <scope>NUCLEOTIDE SEQUENCE [LARGE SCALE GENOMIC DNA]</scope>
    <source>
        <strain evidence="2">CCUG 58728</strain>
    </source>
</reference>
<keyword evidence="1" id="KW-0378">Hydrolase</keyword>
<dbReference type="SUPFAM" id="SSF56784">
    <property type="entry name" value="HAD-like"/>
    <property type="match status" value="1"/>
</dbReference>
<dbReference type="Proteomes" id="UP001595901">
    <property type="component" value="Unassembled WGS sequence"/>
</dbReference>
<comment type="caution">
    <text evidence="1">The sequence shown here is derived from an EMBL/GenBank/DDBJ whole genome shotgun (WGS) entry which is preliminary data.</text>
</comment>
<dbReference type="InterPro" id="IPR023214">
    <property type="entry name" value="HAD_sf"/>
</dbReference>
<dbReference type="Pfam" id="PF08282">
    <property type="entry name" value="Hydrolase_3"/>
    <property type="match status" value="1"/>
</dbReference>
<organism evidence="1 2">
    <name type="scientific">Streptococcus dentapri</name>
    <dbReference type="NCBI Taxonomy" id="573564"/>
    <lineage>
        <taxon>Bacteria</taxon>
        <taxon>Bacillati</taxon>
        <taxon>Bacillota</taxon>
        <taxon>Bacilli</taxon>
        <taxon>Lactobacillales</taxon>
        <taxon>Streptococcaceae</taxon>
        <taxon>Streptococcus</taxon>
    </lineage>
</organism>
<dbReference type="Gene3D" id="3.40.50.1000">
    <property type="entry name" value="HAD superfamily/HAD-like"/>
    <property type="match status" value="1"/>
</dbReference>
<sequence length="254" mass="29091">MNFIFDLDGTLSFDRFSIDGKIKEVLLSAEDFGHEVSFASARSYRDCVDMLGDDLAQKRVIGLNGGLVYEEGQLILEYNLDKEAYHDVLSYCQTYNLPYFVDNTFNYASDNEEYFPFIESVDPLNLAEKVPADQLEHPIKMVIYMGNHEELLADLSYHIKSTDIIDLSYHEEEKCLYLNPCRVSKASTISEIFEEPFIAFGNDKNDIEMFKLALYSIQIGGFTYLKPYADEQVDADSQLVATKIAELFQEFQGK</sequence>